<gene>
    <name evidence="2" type="ORF">CAEBREN_08147</name>
</gene>
<accession>G0NHZ3</accession>
<proteinExistence type="predicted"/>
<dbReference type="InterPro" id="IPR012885">
    <property type="entry name" value="F-box_Sdz-33"/>
</dbReference>
<evidence type="ECO:0000313" key="3">
    <source>
        <dbReference type="Proteomes" id="UP000008068"/>
    </source>
</evidence>
<dbReference type="EMBL" id="GL379887">
    <property type="protein sequence ID" value="EGT31643.1"/>
    <property type="molecule type" value="Genomic_DNA"/>
</dbReference>
<dbReference type="InParanoid" id="G0NHZ3"/>
<feature type="domain" description="Sdz-33 F-box" evidence="1">
    <location>
        <begin position="218"/>
        <end position="270"/>
    </location>
</feature>
<dbReference type="Pfam" id="PF07735">
    <property type="entry name" value="FBA_2"/>
    <property type="match status" value="1"/>
</dbReference>
<name>G0NHZ3_CAEBE</name>
<dbReference type="eggNOG" id="ENOG502RB04">
    <property type="taxonomic scope" value="Eukaryota"/>
</dbReference>
<reference evidence="3" key="1">
    <citation type="submission" date="2011-07" db="EMBL/GenBank/DDBJ databases">
        <authorList>
            <consortium name="Caenorhabditis brenneri Sequencing and Analysis Consortium"/>
            <person name="Wilson R.K."/>
        </authorList>
    </citation>
    <scope>NUCLEOTIDE SEQUENCE [LARGE SCALE GENOMIC DNA]</scope>
    <source>
        <strain evidence="3">PB2801</strain>
    </source>
</reference>
<dbReference type="HOGENOM" id="CLU_070667_0_0_1"/>
<dbReference type="AlphaFoldDB" id="G0NHZ3"/>
<keyword evidence="3" id="KW-1185">Reference proteome</keyword>
<dbReference type="PANTHER" id="PTHR21503">
    <property type="entry name" value="F-BOX-CONTAINING HYPOTHETICAL PROTEIN C.ELEGANS"/>
    <property type="match status" value="1"/>
</dbReference>
<organism evidence="3">
    <name type="scientific">Caenorhabditis brenneri</name>
    <name type="common">Nematode worm</name>
    <dbReference type="NCBI Taxonomy" id="135651"/>
    <lineage>
        <taxon>Eukaryota</taxon>
        <taxon>Metazoa</taxon>
        <taxon>Ecdysozoa</taxon>
        <taxon>Nematoda</taxon>
        <taxon>Chromadorea</taxon>
        <taxon>Rhabditida</taxon>
        <taxon>Rhabditina</taxon>
        <taxon>Rhabditomorpha</taxon>
        <taxon>Rhabditoidea</taxon>
        <taxon>Rhabditidae</taxon>
        <taxon>Peloderinae</taxon>
        <taxon>Caenorhabditis</taxon>
    </lineage>
</organism>
<protein>
    <recommendedName>
        <fullName evidence="1">Sdz-33 F-box domain-containing protein</fullName>
    </recommendedName>
</protein>
<dbReference type="Proteomes" id="UP000008068">
    <property type="component" value="Unassembled WGS sequence"/>
</dbReference>
<sequence>MANGKISIYAFPSLVREEIYKQLDCFCLFDLLQLSKKVKRTFKCDCRRINQKIAIVFGEDITISFLSQPKNEEIGNMQILSEAELSGFEVGYFQKIGDDSEVFAIRDDKPTPTLKMLWGNPWTGLQRVCKELIDIFHTPTFDIKIDLDEHKENYEPIISWINGISKFVKDVQFTGFEFESTILTWCLENLKSTSSITVSTFLGRYVMPDVINVKTGILTICDGKWVQLTHLESMDCAELRLKKTSLGDAILNQFLHVLKRGSNQNLKSLTLEYEGNVTIDAILFGLNAVKRDEGEWAFVLDTGDKCSFTCITEANAYPYGSPDTRIEISIERK</sequence>
<evidence type="ECO:0000313" key="2">
    <source>
        <dbReference type="EMBL" id="EGT31643.1"/>
    </source>
</evidence>
<evidence type="ECO:0000259" key="1">
    <source>
        <dbReference type="Pfam" id="PF07735"/>
    </source>
</evidence>